<evidence type="ECO:0000313" key="2">
    <source>
        <dbReference type="Proteomes" id="UP000198858"/>
    </source>
</evidence>
<dbReference type="STRING" id="1250231.SAMN04488552_0887"/>
<protein>
    <recommendedName>
        <fullName evidence="3">DUF3703 domain-containing protein</fullName>
    </recommendedName>
</protein>
<dbReference type="InterPro" id="IPR022172">
    <property type="entry name" value="DUF3703"/>
</dbReference>
<reference evidence="1 2" key="1">
    <citation type="submission" date="2016-10" db="EMBL/GenBank/DDBJ databases">
        <authorList>
            <person name="Varghese N."/>
            <person name="Submissions S."/>
        </authorList>
    </citation>
    <scope>NUCLEOTIDE SEQUENCE [LARGE SCALE GENOMIC DNA]</scope>
    <source>
        <strain evidence="1 2">Mar_2010_102</strain>
    </source>
</reference>
<evidence type="ECO:0000313" key="1">
    <source>
        <dbReference type="EMBL" id="SDR75697.1"/>
    </source>
</evidence>
<name>A0A1H1LMS4_9FLAO</name>
<keyword evidence="2" id="KW-1185">Reference proteome</keyword>
<accession>A0A1H1LMS4</accession>
<evidence type="ECO:0008006" key="3">
    <source>
        <dbReference type="Google" id="ProtNLM"/>
    </source>
</evidence>
<dbReference type="AlphaFoldDB" id="A0A1H1LMS4"/>
<dbReference type="Proteomes" id="UP000198858">
    <property type="component" value="Chromosome I"/>
</dbReference>
<gene>
    <name evidence="1" type="ORF">SAMN04488552_0887</name>
</gene>
<organism evidence="1 2">
    <name type="scientific">Christiangramia echinicola</name>
    <dbReference type="NCBI Taxonomy" id="279359"/>
    <lineage>
        <taxon>Bacteria</taxon>
        <taxon>Pseudomonadati</taxon>
        <taxon>Bacteroidota</taxon>
        <taxon>Flavobacteriia</taxon>
        <taxon>Flavobacteriales</taxon>
        <taxon>Flavobacteriaceae</taxon>
        <taxon>Christiangramia</taxon>
    </lineage>
</organism>
<sequence>MNFIMPSSLKEYYCLEIFRYKKFLQSGDFRNAWNSLERSHILGQAYPLEHTRSHWLMLKFGFKIRRLKEIFGQIPRLLIGGVKSFVGIIPVGNTGGSNVSPLKPMEIPSNLKSILDNHKSKPYV</sequence>
<dbReference type="EMBL" id="LT629745">
    <property type="protein sequence ID" value="SDR75697.1"/>
    <property type="molecule type" value="Genomic_DNA"/>
</dbReference>
<proteinExistence type="predicted"/>
<dbReference type="Pfam" id="PF12487">
    <property type="entry name" value="DUF3703"/>
    <property type="match status" value="1"/>
</dbReference>